<dbReference type="PANTHER" id="PTHR21310:SF58">
    <property type="entry name" value="AMINOGLYCOSIDE PHOSPHOTRANSFERASE DOMAIN-CONTAINING PROTEIN"/>
    <property type="match status" value="1"/>
</dbReference>
<dbReference type="InterPro" id="IPR008266">
    <property type="entry name" value="Tyr_kinase_AS"/>
</dbReference>
<dbReference type="SUPFAM" id="SSF56112">
    <property type="entry name" value="Protein kinase-like (PK-like)"/>
    <property type="match status" value="1"/>
</dbReference>
<evidence type="ECO:0000256" key="3">
    <source>
        <dbReference type="ARBA" id="ARBA00048679"/>
    </source>
</evidence>
<dbReference type="InterPro" id="IPR051678">
    <property type="entry name" value="AGP_Transferase"/>
</dbReference>
<evidence type="ECO:0000256" key="1">
    <source>
        <dbReference type="ARBA" id="ARBA00012513"/>
    </source>
</evidence>
<comment type="catalytic activity">
    <reaction evidence="3">
        <text>L-seryl-[protein] + ATP = O-phospho-L-seryl-[protein] + ADP + H(+)</text>
        <dbReference type="Rhea" id="RHEA:17989"/>
        <dbReference type="Rhea" id="RHEA-COMP:9863"/>
        <dbReference type="Rhea" id="RHEA-COMP:11604"/>
        <dbReference type="ChEBI" id="CHEBI:15378"/>
        <dbReference type="ChEBI" id="CHEBI:29999"/>
        <dbReference type="ChEBI" id="CHEBI:30616"/>
        <dbReference type="ChEBI" id="CHEBI:83421"/>
        <dbReference type="ChEBI" id="CHEBI:456216"/>
        <dbReference type="EC" id="2.7.11.1"/>
    </reaction>
</comment>
<dbReference type="InterPro" id="IPR011009">
    <property type="entry name" value="Kinase-like_dom_sf"/>
</dbReference>
<dbReference type="EC" id="2.7.11.1" evidence="1"/>
<comment type="catalytic activity">
    <reaction evidence="2">
        <text>L-threonyl-[protein] + ATP = O-phospho-L-threonyl-[protein] + ADP + H(+)</text>
        <dbReference type="Rhea" id="RHEA:46608"/>
        <dbReference type="Rhea" id="RHEA-COMP:11060"/>
        <dbReference type="Rhea" id="RHEA-COMP:11605"/>
        <dbReference type="ChEBI" id="CHEBI:15378"/>
        <dbReference type="ChEBI" id="CHEBI:30013"/>
        <dbReference type="ChEBI" id="CHEBI:30616"/>
        <dbReference type="ChEBI" id="CHEBI:61977"/>
        <dbReference type="ChEBI" id="CHEBI:456216"/>
        <dbReference type="EC" id="2.7.11.1"/>
    </reaction>
</comment>
<protein>
    <recommendedName>
        <fullName evidence="1">non-specific serine/threonine protein kinase</fullName>
        <ecNumber evidence="1">2.7.11.1</ecNumber>
    </recommendedName>
</protein>
<feature type="domain" description="Aminoglycoside phosphotransferase" evidence="4">
    <location>
        <begin position="111"/>
        <end position="312"/>
    </location>
</feature>
<sequence length="350" mass="40674">MPALEPEYTSSAPVVALWRVRTAHLRTPNSTSRTHSLRSLIHTDSRGFASVYDIMDSEEIKARLAKELKEYRSLIQGRDLYDYMGHRVVESRTTSGNLVAVKKGEKGSFRQSEAEMMQYAHEKGILTPRVLGVYYVKRGVIAMVTDRVPGDSLDKVWHTLTEAEKKNVELQLKQQVSCNTSRPLVLLFVLTFPKVQEMRKHTQPYIGRIGNIKTYNFFDRLHDNDMGPFSSEEEFDDWCLTRVKFARVKFPYYQKFWKHYVPKMRNEKSSKFVLTHGDLAARNIMVKDGQLTGIVDWEYSGFFPEYMEYALATVIHESVEDWWLPVLKRVLEPSGFLRSRFIATIKKRGL</sequence>
<evidence type="ECO:0000256" key="2">
    <source>
        <dbReference type="ARBA" id="ARBA00047899"/>
    </source>
</evidence>
<dbReference type="Pfam" id="PF01636">
    <property type="entry name" value="APH"/>
    <property type="match status" value="1"/>
</dbReference>
<dbReference type="PANTHER" id="PTHR21310">
    <property type="entry name" value="AMINOGLYCOSIDE PHOSPHOTRANSFERASE-RELATED-RELATED"/>
    <property type="match status" value="1"/>
</dbReference>
<name>A0A146F6W8_ASPKA</name>
<accession>A0A146F6W8</accession>
<evidence type="ECO:0000313" key="6">
    <source>
        <dbReference type="Proteomes" id="UP000075230"/>
    </source>
</evidence>
<dbReference type="VEuPathDB" id="FungiDB:ASPFODRAFT_209666"/>
<dbReference type="CDD" id="cd05120">
    <property type="entry name" value="APH_ChoK_like"/>
    <property type="match status" value="1"/>
</dbReference>
<organism evidence="5 6">
    <name type="scientific">Aspergillus kawachii</name>
    <name type="common">White koji mold</name>
    <name type="synonym">Aspergillus awamori var. kawachi</name>
    <dbReference type="NCBI Taxonomy" id="1069201"/>
    <lineage>
        <taxon>Eukaryota</taxon>
        <taxon>Fungi</taxon>
        <taxon>Dikarya</taxon>
        <taxon>Ascomycota</taxon>
        <taxon>Pezizomycotina</taxon>
        <taxon>Eurotiomycetes</taxon>
        <taxon>Eurotiomycetidae</taxon>
        <taxon>Eurotiales</taxon>
        <taxon>Aspergillaceae</taxon>
        <taxon>Aspergillus</taxon>
        <taxon>Aspergillus subgen. Circumdati</taxon>
    </lineage>
</organism>
<dbReference type="EMBL" id="BCWF01000010">
    <property type="protein sequence ID" value="GAT21552.1"/>
    <property type="molecule type" value="Genomic_DNA"/>
</dbReference>
<keyword evidence="5" id="KW-0808">Transferase</keyword>
<evidence type="ECO:0000313" key="5">
    <source>
        <dbReference type="EMBL" id="GAT21552.1"/>
    </source>
</evidence>
<evidence type="ECO:0000259" key="4">
    <source>
        <dbReference type="Pfam" id="PF01636"/>
    </source>
</evidence>
<dbReference type="Proteomes" id="UP000075230">
    <property type="component" value="Unassembled WGS sequence"/>
</dbReference>
<dbReference type="AlphaFoldDB" id="A0A146F6W8"/>
<dbReference type="Gene3D" id="3.90.1200.10">
    <property type="match status" value="1"/>
</dbReference>
<comment type="caution">
    <text evidence="5">The sequence shown here is derived from an EMBL/GenBank/DDBJ whole genome shotgun (WGS) entry which is preliminary data.</text>
</comment>
<dbReference type="GO" id="GO:0004674">
    <property type="term" value="F:protein serine/threonine kinase activity"/>
    <property type="evidence" value="ECO:0007669"/>
    <property type="project" value="UniProtKB-EC"/>
</dbReference>
<dbReference type="PROSITE" id="PS00109">
    <property type="entry name" value="PROTEIN_KINASE_TYR"/>
    <property type="match status" value="1"/>
</dbReference>
<gene>
    <name evidence="5" type="ORF">RIB2604_01004430</name>
</gene>
<dbReference type="InterPro" id="IPR002575">
    <property type="entry name" value="Aminoglycoside_PTrfase"/>
</dbReference>
<proteinExistence type="predicted"/>
<reference evidence="5 6" key="1">
    <citation type="journal article" date="2016" name="DNA Res.">
        <title>Genome sequence of Aspergillus luchuensis NBRC 4314.</title>
        <authorList>
            <person name="Yamada O."/>
            <person name="Machida M."/>
            <person name="Hosoyama A."/>
            <person name="Goto M."/>
            <person name="Takahashi T."/>
            <person name="Futagami T."/>
            <person name="Yamagata Y."/>
            <person name="Takeuchi M."/>
            <person name="Kobayashi T."/>
            <person name="Koike H."/>
            <person name="Abe K."/>
            <person name="Asai K."/>
            <person name="Arita M."/>
            <person name="Fujita N."/>
            <person name="Fukuda K."/>
            <person name="Higa K."/>
            <person name="Horikawa H."/>
            <person name="Ishikawa T."/>
            <person name="Jinno K."/>
            <person name="Kato Y."/>
            <person name="Kirimura K."/>
            <person name="Mizutani O."/>
            <person name="Nakasone K."/>
            <person name="Sano M."/>
            <person name="Shiraishi Y."/>
            <person name="Tsukahara M."/>
            <person name="Gomi K."/>
        </authorList>
    </citation>
    <scope>NUCLEOTIDE SEQUENCE [LARGE SCALE GENOMIC DNA]</scope>
    <source>
        <strain evidence="5 6">RIB 2604</strain>
    </source>
</reference>
<reference evidence="6" key="2">
    <citation type="submission" date="2016-02" db="EMBL/GenBank/DDBJ databases">
        <title>Genome sequencing of Aspergillus luchuensis NBRC 4314.</title>
        <authorList>
            <person name="Yamada O."/>
        </authorList>
    </citation>
    <scope>NUCLEOTIDE SEQUENCE [LARGE SCALE GENOMIC DNA]</scope>
    <source>
        <strain evidence="6">RIB 2604</strain>
    </source>
</reference>